<organism evidence="1 2">
    <name type="scientific">Priestia taiwanensis</name>
    <dbReference type="NCBI Taxonomy" id="1347902"/>
    <lineage>
        <taxon>Bacteria</taxon>
        <taxon>Bacillati</taxon>
        <taxon>Bacillota</taxon>
        <taxon>Bacilli</taxon>
        <taxon>Bacillales</taxon>
        <taxon>Bacillaceae</taxon>
        <taxon>Priestia</taxon>
    </lineage>
</organism>
<name>A0A917AVB8_9BACI</name>
<keyword evidence="2" id="KW-1185">Reference proteome</keyword>
<dbReference type="AlphaFoldDB" id="A0A917AVB8"/>
<proteinExistence type="predicted"/>
<reference evidence="1" key="2">
    <citation type="submission" date="2020-09" db="EMBL/GenBank/DDBJ databases">
        <authorList>
            <person name="Sun Q."/>
            <person name="Zhou Y."/>
        </authorList>
    </citation>
    <scope>NUCLEOTIDE SEQUENCE</scope>
    <source>
        <strain evidence="1">CGMCC 1.12698</strain>
    </source>
</reference>
<gene>
    <name evidence="1" type="ORF">GCM10007140_27280</name>
</gene>
<comment type="caution">
    <text evidence="1">The sequence shown here is derived from an EMBL/GenBank/DDBJ whole genome shotgun (WGS) entry which is preliminary data.</text>
</comment>
<sequence length="60" mass="6970">MHAIALDTDTIDILKIWKPLQEEFGKINLLFSYDVRPTSKSTILRVIKRHTKLTGVNLYN</sequence>
<dbReference type="EMBL" id="BMFK01000002">
    <property type="protein sequence ID" value="GGE76061.1"/>
    <property type="molecule type" value="Genomic_DNA"/>
</dbReference>
<dbReference type="Proteomes" id="UP000605259">
    <property type="component" value="Unassembled WGS sequence"/>
</dbReference>
<evidence type="ECO:0000313" key="1">
    <source>
        <dbReference type="EMBL" id="GGE76061.1"/>
    </source>
</evidence>
<protein>
    <submittedName>
        <fullName evidence="1">Uncharacterized protein</fullName>
    </submittedName>
</protein>
<accession>A0A917AVB8</accession>
<evidence type="ECO:0000313" key="2">
    <source>
        <dbReference type="Proteomes" id="UP000605259"/>
    </source>
</evidence>
<reference evidence="1" key="1">
    <citation type="journal article" date="2014" name="Int. J. Syst. Evol. Microbiol.">
        <title>Complete genome sequence of Corynebacterium casei LMG S-19264T (=DSM 44701T), isolated from a smear-ripened cheese.</title>
        <authorList>
            <consortium name="US DOE Joint Genome Institute (JGI-PGF)"/>
            <person name="Walter F."/>
            <person name="Albersmeier A."/>
            <person name="Kalinowski J."/>
            <person name="Ruckert C."/>
        </authorList>
    </citation>
    <scope>NUCLEOTIDE SEQUENCE</scope>
    <source>
        <strain evidence="1">CGMCC 1.12698</strain>
    </source>
</reference>